<name>A0A381ZV85_9ZZZZ</name>
<feature type="non-terminal residue" evidence="2">
    <location>
        <position position="40"/>
    </location>
</feature>
<sequence length="40" mass="4112">EVDRRTGHDAESQGGPGPQRPVQPGSGRPLGTATEGGIRM</sequence>
<evidence type="ECO:0000256" key="1">
    <source>
        <dbReference type="SAM" id="MobiDB-lite"/>
    </source>
</evidence>
<proteinExistence type="predicted"/>
<feature type="region of interest" description="Disordered" evidence="1">
    <location>
        <begin position="1"/>
        <end position="40"/>
    </location>
</feature>
<feature type="compositionally biased region" description="Low complexity" evidence="1">
    <location>
        <begin position="20"/>
        <end position="29"/>
    </location>
</feature>
<feature type="non-terminal residue" evidence="2">
    <location>
        <position position="1"/>
    </location>
</feature>
<protein>
    <submittedName>
        <fullName evidence="2">Uncharacterized protein</fullName>
    </submittedName>
</protein>
<feature type="compositionally biased region" description="Basic and acidic residues" evidence="1">
    <location>
        <begin position="1"/>
        <end position="11"/>
    </location>
</feature>
<organism evidence="2">
    <name type="scientific">marine metagenome</name>
    <dbReference type="NCBI Taxonomy" id="408172"/>
    <lineage>
        <taxon>unclassified sequences</taxon>
        <taxon>metagenomes</taxon>
        <taxon>ecological metagenomes</taxon>
    </lineage>
</organism>
<dbReference type="AlphaFoldDB" id="A0A381ZV85"/>
<gene>
    <name evidence="2" type="ORF">METZ01_LOCUS146049</name>
</gene>
<reference evidence="2" key="1">
    <citation type="submission" date="2018-05" db="EMBL/GenBank/DDBJ databases">
        <authorList>
            <person name="Lanie J.A."/>
            <person name="Ng W.-L."/>
            <person name="Kazmierczak K.M."/>
            <person name="Andrzejewski T.M."/>
            <person name="Davidsen T.M."/>
            <person name="Wayne K.J."/>
            <person name="Tettelin H."/>
            <person name="Glass J.I."/>
            <person name="Rusch D."/>
            <person name="Podicherti R."/>
            <person name="Tsui H.-C.T."/>
            <person name="Winkler M.E."/>
        </authorList>
    </citation>
    <scope>NUCLEOTIDE SEQUENCE</scope>
</reference>
<dbReference type="EMBL" id="UINC01022807">
    <property type="protein sequence ID" value="SVA93195.1"/>
    <property type="molecule type" value="Genomic_DNA"/>
</dbReference>
<evidence type="ECO:0000313" key="2">
    <source>
        <dbReference type="EMBL" id="SVA93195.1"/>
    </source>
</evidence>
<accession>A0A381ZV85</accession>